<name>A0A8S3ZGW8_9EUPU</name>
<protein>
    <recommendedName>
        <fullName evidence="6">G-protein coupled receptors family 1 profile domain-containing protein</fullName>
    </recommendedName>
</protein>
<dbReference type="SMART" id="SM01381">
    <property type="entry name" value="7TM_GPCR_Srsx"/>
    <property type="match status" value="1"/>
</dbReference>
<feature type="transmembrane region" description="Helical" evidence="5">
    <location>
        <begin position="254"/>
        <end position="275"/>
    </location>
</feature>
<keyword evidence="4 5" id="KW-0472">Membrane</keyword>
<evidence type="ECO:0000256" key="3">
    <source>
        <dbReference type="ARBA" id="ARBA00022989"/>
    </source>
</evidence>
<feature type="transmembrane region" description="Helical" evidence="5">
    <location>
        <begin position="147"/>
        <end position="167"/>
    </location>
</feature>
<dbReference type="EMBL" id="CAJHNH020002590">
    <property type="protein sequence ID" value="CAG5127165.1"/>
    <property type="molecule type" value="Genomic_DNA"/>
</dbReference>
<keyword evidence="8" id="KW-1185">Reference proteome</keyword>
<dbReference type="PANTHER" id="PTHR46641">
    <property type="entry name" value="FMRFAMIDE RECEPTOR-RELATED"/>
    <property type="match status" value="1"/>
</dbReference>
<dbReference type="PRINTS" id="PR00237">
    <property type="entry name" value="GPCRRHODOPSN"/>
</dbReference>
<dbReference type="Proteomes" id="UP000678393">
    <property type="component" value="Unassembled WGS sequence"/>
</dbReference>
<accession>A0A8S3ZGW8</accession>
<dbReference type="GO" id="GO:0004930">
    <property type="term" value="F:G protein-coupled receptor activity"/>
    <property type="evidence" value="ECO:0007669"/>
    <property type="project" value="InterPro"/>
</dbReference>
<dbReference type="PROSITE" id="PS50262">
    <property type="entry name" value="G_PROTEIN_RECEP_F1_2"/>
    <property type="match status" value="1"/>
</dbReference>
<evidence type="ECO:0000256" key="1">
    <source>
        <dbReference type="ARBA" id="ARBA00004370"/>
    </source>
</evidence>
<evidence type="ECO:0000256" key="2">
    <source>
        <dbReference type="ARBA" id="ARBA00022692"/>
    </source>
</evidence>
<keyword evidence="2 5" id="KW-0812">Transmembrane</keyword>
<feature type="transmembrane region" description="Helical" evidence="5">
    <location>
        <begin position="20"/>
        <end position="45"/>
    </location>
</feature>
<evidence type="ECO:0000313" key="8">
    <source>
        <dbReference type="Proteomes" id="UP000678393"/>
    </source>
</evidence>
<evidence type="ECO:0000313" key="7">
    <source>
        <dbReference type="EMBL" id="CAG5127165.1"/>
    </source>
</evidence>
<comment type="caution">
    <text evidence="7">The sequence shown here is derived from an EMBL/GenBank/DDBJ whole genome shotgun (WGS) entry which is preliminary data.</text>
</comment>
<dbReference type="AlphaFoldDB" id="A0A8S3ZGW8"/>
<sequence>MSELENDDDILTDSQTELAMFILMLFVTPAICIVGIVGNVCSILVLAKQGLKKCSNILLLGLAISDITYLIGYNNPPKIVYVVFGKQSFLYPPYSSTILFVLSEIFLMIDYSSGLASLTLPMLITIERLVTVFFPLKVSRIITPQRTVAAVSCVFIFWYSNFIYPLFWFELSNEYNASQNKTVYVIVRSALFQKDKHAIRPFEEAWAYFSVKIPATFTFIGCVIIGIKVKMVGMKRKLMTGKEIKGSMNRTTKTLLAVCGVYTVTCAVTSLTVFIPEYVSFSISEDRTTNLRLVTYQLMSTLVCVNSSCNFVIYIVCNKNFRDAYKALFIKTIRIDLPMKKR</sequence>
<dbReference type="SUPFAM" id="SSF81321">
    <property type="entry name" value="Family A G protein-coupled receptor-like"/>
    <property type="match status" value="1"/>
</dbReference>
<organism evidence="7 8">
    <name type="scientific">Candidula unifasciata</name>
    <dbReference type="NCBI Taxonomy" id="100452"/>
    <lineage>
        <taxon>Eukaryota</taxon>
        <taxon>Metazoa</taxon>
        <taxon>Spiralia</taxon>
        <taxon>Lophotrochozoa</taxon>
        <taxon>Mollusca</taxon>
        <taxon>Gastropoda</taxon>
        <taxon>Heterobranchia</taxon>
        <taxon>Euthyneura</taxon>
        <taxon>Panpulmonata</taxon>
        <taxon>Eupulmonata</taxon>
        <taxon>Stylommatophora</taxon>
        <taxon>Helicina</taxon>
        <taxon>Helicoidea</taxon>
        <taxon>Geomitridae</taxon>
        <taxon>Candidula</taxon>
    </lineage>
</organism>
<dbReference type="InterPro" id="IPR000276">
    <property type="entry name" value="GPCR_Rhodpsn"/>
</dbReference>
<dbReference type="InterPro" id="IPR052954">
    <property type="entry name" value="GPCR-Ligand_Int"/>
</dbReference>
<reference evidence="7" key="1">
    <citation type="submission" date="2021-04" db="EMBL/GenBank/DDBJ databases">
        <authorList>
            <consortium name="Molecular Ecology Group"/>
        </authorList>
    </citation>
    <scope>NUCLEOTIDE SEQUENCE</scope>
</reference>
<feature type="transmembrane region" description="Helical" evidence="5">
    <location>
        <begin position="295"/>
        <end position="317"/>
    </location>
</feature>
<dbReference type="Pfam" id="PF00001">
    <property type="entry name" value="7tm_1"/>
    <property type="match status" value="1"/>
</dbReference>
<feature type="transmembrane region" description="Helical" evidence="5">
    <location>
        <begin position="57"/>
        <end position="74"/>
    </location>
</feature>
<dbReference type="PANTHER" id="PTHR46641:SF18">
    <property type="entry name" value="G-PROTEIN COUPLED RECEPTORS FAMILY 1 PROFILE DOMAIN-CONTAINING PROTEIN"/>
    <property type="match status" value="1"/>
</dbReference>
<evidence type="ECO:0000256" key="4">
    <source>
        <dbReference type="ARBA" id="ARBA00023136"/>
    </source>
</evidence>
<feature type="transmembrane region" description="Helical" evidence="5">
    <location>
        <begin position="94"/>
        <end position="126"/>
    </location>
</feature>
<evidence type="ECO:0000256" key="5">
    <source>
        <dbReference type="SAM" id="Phobius"/>
    </source>
</evidence>
<feature type="transmembrane region" description="Helical" evidence="5">
    <location>
        <begin position="213"/>
        <end position="233"/>
    </location>
</feature>
<dbReference type="InterPro" id="IPR017452">
    <property type="entry name" value="GPCR_Rhodpsn_7TM"/>
</dbReference>
<evidence type="ECO:0000259" key="6">
    <source>
        <dbReference type="PROSITE" id="PS50262"/>
    </source>
</evidence>
<gene>
    <name evidence="7" type="ORF">CUNI_LOCUS12723</name>
</gene>
<comment type="subcellular location">
    <subcellularLocation>
        <location evidence="1">Membrane</location>
    </subcellularLocation>
</comment>
<keyword evidence="3 5" id="KW-1133">Transmembrane helix</keyword>
<dbReference type="Gene3D" id="1.20.1070.10">
    <property type="entry name" value="Rhodopsin 7-helix transmembrane proteins"/>
    <property type="match status" value="1"/>
</dbReference>
<proteinExistence type="predicted"/>
<dbReference type="OrthoDB" id="6276488at2759"/>
<dbReference type="GO" id="GO:0016020">
    <property type="term" value="C:membrane"/>
    <property type="evidence" value="ECO:0007669"/>
    <property type="project" value="UniProtKB-SubCell"/>
</dbReference>
<feature type="domain" description="G-protein coupled receptors family 1 profile" evidence="6">
    <location>
        <begin position="38"/>
        <end position="314"/>
    </location>
</feature>